<evidence type="ECO:0000313" key="2">
    <source>
        <dbReference type="Proteomes" id="UP000004057"/>
    </source>
</evidence>
<protein>
    <submittedName>
        <fullName evidence="1">Uncharacterized protein</fullName>
    </submittedName>
</protein>
<organism evidence="1 2">
    <name type="scientific">Spiroplasma melliferum KC3</name>
    <dbReference type="NCBI Taxonomy" id="570509"/>
    <lineage>
        <taxon>Bacteria</taxon>
        <taxon>Bacillati</taxon>
        <taxon>Mycoplasmatota</taxon>
        <taxon>Mollicutes</taxon>
        <taxon>Entomoplasmatales</taxon>
        <taxon>Spiroplasmataceae</taxon>
        <taxon>Spiroplasma</taxon>
    </lineage>
</organism>
<dbReference type="AlphaFoldDB" id="A0AAI9T428"/>
<accession>A0AAI9T428</accession>
<reference evidence="1 2" key="1">
    <citation type="journal article" date="2012" name="J. Proteome Res.">
        <title>Application of Spiroplasma melliferum proteogenomic profiling for the discovery of virulence factors and pathogenicity mechanisms in host-associated spiroplasmas.</title>
        <authorList>
            <person name="Alexeev D."/>
            <person name="Kostrjukova E."/>
            <person name="Aliper A."/>
            <person name="Popenko A."/>
            <person name="Bazaleev N."/>
            <person name="Tyakht A."/>
            <person name="Selezneva O."/>
            <person name="Akopian T."/>
            <person name="Prichodko E."/>
            <person name="Kondratov I."/>
            <person name="Chukin M."/>
            <person name="Demina I."/>
            <person name="Galyamina M."/>
            <person name="Kamashev D."/>
            <person name="Vanyushkina A."/>
            <person name="Ladygina V."/>
            <person name="Levitskii S."/>
            <person name="Lazarev V."/>
            <person name="Govorun V."/>
        </authorList>
    </citation>
    <scope>NUCLEOTIDE SEQUENCE [LARGE SCALE GENOMIC DNA]</scope>
    <source>
        <strain evidence="1 2">KC3</strain>
    </source>
</reference>
<proteinExistence type="predicted"/>
<gene>
    <name evidence="1" type="ORF">SPM_001665</name>
</gene>
<dbReference type="Proteomes" id="UP000004057">
    <property type="component" value="Unassembled WGS sequence"/>
</dbReference>
<sequence length="76" mass="8995">MFAQCSAIESELIWVMYQKPSYKSGSNPPLCKYNTIKVIDIEWFIGYNGFQSFRRIIESKWFAGINTSKNELYVWK</sequence>
<dbReference type="EMBL" id="AGBZ02000001">
    <property type="protein sequence ID" value="KAI93132.1"/>
    <property type="molecule type" value="Genomic_DNA"/>
</dbReference>
<name>A0AAI9T428_SPIME</name>
<evidence type="ECO:0000313" key="1">
    <source>
        <dbReference type="EMBL" id="KAI93132.1"/>
    </source>
</evidence>
<comment type="caution">
    <text evidence="1">The sequence shown here is derived from an EMBL/GenBank/DDBJ whole genome shotgun (WGS) entry which is preliminary data.</text>
</comment>